<protein>
    <submittedName>
        <fullName evidence="2">Uncharacterized protein</fullName>
    </submittedName>
</protein>
<keyword evidence="1" id="KW-0812">Transmembrane</keyword>
<dbReference type="AlphaFoldDB" id="A0AAQ3SPS1"/>
<keyword evidence="1" id="KW-0472">Membrane</keyword>
<feature type="transmembrane region" description="Helical" evidence="1">
    <location>
        <begin position="12"/>
        <end position="39"/>
    </location>
</feature>
<proteinExistence type="predicted"/>
<sequence length="107" mass="11639">DLVLLEVAAAAVSMAAGAAGLAGVAFASACSVLFIRVLTPNSRHSSVRKHLQLTEESKDEAADVNRKSQKREAYQTAIMNAYKRRLTCSMVMVALSSWRATKWKRLG</sequence>
<evidence type="ECO:0000256" key="1">
    <source>
        <dbReference type="SAM" id="Phobius"/>
    </source>
</evidence>
<organism evidence="2 3">
    <name type="scientific">Paspalum notatum var. saurae</name>
    <dbReference type="NCBI Taxonomy" id="547442"/>
    <lineage>
        <taxon>Eukaryota</taxon>
        <taxon>Viridiplantae</taxon>
        <taxon>Streptophyta</taxon>
        <taxon>Embryophyta</taxon>
        <taxon>Tracheophyta</taxon>
        <taxon>Spermatophyta</taxon>
        <taxon>Magnoliopsida</taxon>
        <taxon>Liliopsida</taxon>
        <taxon>Poales</taxon>
        <taxon>Poaceae</taxon>
        <taxon>PACMAD clade</taxon>
        <taxon>Panicoideae</taxon>
        <taxon>Andropogonodae</taxon>
        <taxon>Paspaleae</taxon>
        <taxon>Paspalinae</taxon>
        <taxon>Paspalum</taxon>
    </lineage>
</organism>
<evidence type="ECO:0000313" key="3">
    <source>
        <dbReference type="Proteomes" id="UP001341281"/>
    </source>
</evidence>
<gene>
    <name evidence="2" type="ORF">U9M48_008378</name>
</gene>
<name>A0AAQ3SPS1_PASNO</name>
<feature type="non-terminal residue" evidence="2">
    <location>
        <position position="1"/>
    </location>
</feature>
<dbReference type="EMBL" id="CP144746">
    <property type="protein sequence ID" value="WVZ58067.1"/>
    <property type="molecule type" value="Genomic_DNA"/>
</dbReference>
<keyword evidence="1" id="KW-1133">Transmembrane helix</keyword>
<accession>A0AAQ3SPS1</accession>
<evidence type="ECO:0000313" key="2">
    <source>
        <dbReference type="EMBL" id="WVZ58067.1"/>
    </source>
</evidence>
<keyword evidence="3" id="KW-1185">Reference proteome</keyword>
<reference evidence="2 3" key="1">
    <citation type="submission" date="2024-02" db="EMBL/GenBank/DDBJ databases">
        <title>High-quality chromosome-scale genome assembly of Pensacola bahiagrass (Paspalum notatum Flugge var. saurae).</title>
        <authorList>
            <person name="Vega J.M."/>
            <person name="Podio M."/>
            <person name="Orjuela J."/>
            <person name="Siena L.A."/>
            <person name="Pessino S.C."/>
            <person name="Combes M.C."/>
            <person name="Mariac C."/>
            <person name="Albertini E."/>
            <person name="Pupilli F."/>
            <person name="Ortiz J.P.A."/>
            <person name="Leblanc O."/>
        </authorList>
    </citation>
    <scope>NUCLEOTIDE SEQUENCE [LARGE SCALE GENOMIC DNA]</scope>
    <source>
        <strain evidence="2">R1</strain>
        <tissue evidence="2">Leaf</tissue>
    </source>
</reference>
<dbReference type="Proteomes" id="UP001341281">
    <property type="component" value="Chromosome 02"/>
</dbReference>